<dbReference type="CDD" id="cd04301">
    <property type="entry name" value="NAT_SF"/>
    <property type="match status" value="1"/>
</dbReference>
<organism evidence="5 6">
    <name type="scientific">Brachybacterium equifaecis</name>
    <dbReference type="NCBI Taxonomy" id="2910770"/>
    <lineage>
        <taxon>Bacteria</taxon>
        <taxon>Bacillati</taxon>
        <taxon>Actinomycetota</taxon>
        <taxon>Actinomycetes</taxon>
        <taxon>Micrococcales</taxon>
        <taxon>Dermabacteraceae</taxon>
        <taxon>Brachybacterium</taxon>
    </lineage>
</organism>
<comment type="caution">
    <text evidence="5">The sequence shown here is derived from an EMBL/GenBank/DDBJ whole genome shotgun (WGS) entry which is preliminary data.</text>
</comment>
<sequence>MTDLPPAPAHSSSASGESPAESALRLTPGLVIREATAGDVPAMVGVVNRAYRGEGGWTTEAHLVGGLRIDEAEMQSLLDDPDYLVLVAEQGGRLTGCCYTHRHDDGAEFGLFAVDPDVQSAGVGGALLESQIARRALEGLESIDLQVLQSRPELAAWYARHGFVATGEVVPFAGAPENLKVEGLGMERMVRDLRAPYAR</sequence>
<dbReference type="PROSITE" id="PS51186">
    <property type="entry name" value="GNAT"/>
    <property type="match status" value="1"/>
</dbReference>
<keyword evidence="6" id="KW-1185">Reference proteome</keyword>
<proteinExistence type="predicted"/>
<keyword evidence="1" id="KW-0808">Transferase</keyword>
<evidence type="ECO:0000313" key="5">
    <source>
        <dbReference type="EMBL" id="MCL6423076.1"/>
    </source>
</evidence>
<evidence type="ECO:0000256" key="1">
    <source>
        <dbReference type="ARBA" id="ARBA00022679"/>
    </source>
</evidence>
<feature type="domain" description="N-acetyltransferase" evidence="4">
    <location>
        <begin position="30"/>
        <end position="191"/>
    </location>
</feature>
<reference evidence="5" key="1">
    <citation type="submission" date="2022-02" db="EMBL/GenBank/DDBJ databases">
        <authorList>
            <person name="Lee M."/>
            <person name="Kim S.-J."/>
            <person name="Jung M.-Y."/>
        </authorList>
    </citation>
    <scope>NUCLEOTIDE SEQUENCE</scope>
    <source>
        <strain evidence="5">JHP9</strain>
    </source>
</reference>
<dbReference type="PANTHER" id="PTHR43877">
    <property type="entry name" value="AMINOALKYLPHOSPHONATE N-ACETYLTRANSFERASE-RELATED-RELATED"/>
    <property type="match status" value="1"/>
</dbReference>
<keyword evidence="2" id="KW-0012">Acyltransferase</keyword>
<feature type="compositionally biased region" description="Low complexity" evidence="3">
    <location>
        <begin position="9"/>
        <end position="22"/>
    </location>
</feature>
<evidence type="ECO:0000256" key="3">
    <source>
        <dbReference type="SAM" id="MobiDB-lite"/>
    </source>
</evidence>
<dbReference type="Proteomes" id="UP001203761">
    <property type="component" value="Unassembled WGS sequence"/>
</dbReference>
<dbReference type="InterPro" id="IPR000182">
    <property type="entry name" value="GNAT_dom"/>
</dbReference>
<dbReference type="InterPro" id="IPR050832">
    <property type="entry name" value="Bact_Acetyltransf"/>
</dbReference>
<accession>A0ABT0QZL1</accession>
<dbReference type="Gene3D" id="3.40.630.30">
    <property type="match status" value="1"/>
</dbReference>
<gene>
    <name evidence="5" type="ORF">Bequi_06700</name>
</gene>
<dbReference type="SUPFAM" id="SSF55729">
    <property type="entry name" value="Acyl-CoA N-acyltransferases (Nat)"/>
    <property type="match status" value="1"/>
</dbReference>
<dbReference type="EMBL" id="JAKNCJ010000002">
    <property type="protein sequence ID" value="MCL6423076.1"/>
    <property type="molecule type" value="Genomic_DNA"/>
</dbReference>
<evidence type="ECO:0000256" key="2">
    <source>
        <dbReference type="ARBA" id="ARBA00023315"/>
    </source>
</evidence>
<protein>
    <submittedName>
        <fullName evidence="5">GNAT family N-acetyltransferase</fullName>
    </submittedName>
</protein>
<dbReference type="InterPro" id="IPR016181">
    <property type="entry name" value="Acyl_CoA_acyltransferase"/>
</dbReference>
<dbReference type="RefSeq" id="WP_249737170.1">
    <property type="nucleotide sequence ID" value="NZ_JAKNCJ010000002.1"/>
</dbReference>
<evidence type="ECO:0000259" key="4">
    <source>
        <dbReference type="PROSITE" id="PS51186"/>
    </source>
</evidence>
<name>A0ABT0QZL1_9MICO</name>
<feature type="region of interest" description="Disordered" evidence="3">
    <location>
        <begin position="1"/>
        <end position="22"/>
    </location>
</feature>
<evidence type="ECO:0000313" key="6">
    <source>
        <dbReference type="Proteomes" id="UP001203761"/>
    </source>
</evidence>
<dbReference type="Pfam" id="PF13508">
    <property type="entry name" value="Acetyltransf_7"/>
    <property type="match status" value="1"/>
</dbReference>